<accession>A0A5B6X7N6</accession>
<dbReference type="PANTHER" id="PTHR33116:SF86">
    <property type="entry name" value="REVERSE TRANSCRIPTASE DOMAIN-CONTAINING PROTEIN"/>
    <property type="match status" value="1"/>
</dbReference>
<protein>
    <submittedName>
        <fullName evidence="2">Reverse transcriptase</fullName>
    </submittedName>
</protein>
<keyword evidence="2" id="KW-0548">Nucleotidyltransferase</keyword>
<dbReference type="PROSITE" id="PS50878">
    <property type="entry name" value="RT_POL"/>
    <property type="match status" value="1"/>
</dbReference>
<feature type="domain" description="Reverse transcriptase" evidence="1">
    <location>
        <begin position="43"/>
        <end position="313"/>
    </location>
</feature>
<dbReference type="Pfam" id="PF00078">
    <property type="entry name" value="RVT_1"/>
    <property type="match status" value="1"/>
</dbReference>
<organism evidence="2 3">
    <name type="scientific">Gossypium australe</name>
    <dbReference type="NCBI Taxonomy" id="47621"/>
    <lineage>
        <taxon>Eukaryota</taxon>
        <taxon>Viridiplantae</taxon>
        <taxon>Streptophyta</taxon>
        <taxon>Embryophyta</taxon>
        <taxon>Tracheophyta</taxon>
        <taxon>Spermatophyta</taxon>
        <taxon>Magnoliopsida</taxon>
        <taxon>eudicotyledons</taxon>
        <taxon>Gunneridae</taxon>
        <taxon>Pentapetalae</taxon>
        <taxon>rosids</taxon>
        <taxon>malvids</taxon>
        <taxon>Malvales</taxon>
        <taxon>Malvaceae</taxon>
        <taxon>Malvoideae</taxon>
        <taxon>Gossypium</taxon>
    </lineage>
</organism>
<gene>
    <name evidence="2" type="ORF">EPI10_033157</name>
</gene>
<comment type="caution">
    <text evidence="2">The sequence shown here is derived from an EMBL/GenBank/DDBJ whole genome shotgun (WGS) entry which is preliminary data.</text>
</comment>
<sequence>MEETRGNYNHLLSGIDRCISKEDNQRLTCWHIIGDDVTNFCLQILNEGMEVKQIISTHILFIPKIANPSNMKHFRPINLCNVIYKILAKAIANRLRGVIEKCIDMAQSALVPGRLISDNVLLANEILHTLKQKRLGKKGFMAVKLDMSKAYDRVEWNFIKEIMVRMGFAINWIETLMKCLTTVSYSVVVNGYAGENFRPIRELRQGDPLSPFLFLICGEGLSCLMRLATREGLLKRIKASKSGPQVSHLLFADDCILFGEATNRGATLLKGILREYRICSSQCVNFDKSTVFFSRNTSEDDRHEVVNILGVQSSNDLESYLELPNMVGRKKRESFQNLKDRLKKRIDNWSEKEVFIKAILQSISTYTMACFLLPKSLCAELESIIANIWWQKGRENGGLGFRNISQFNIALLAKQGWRLINHPNSLLARVLKAKYYPLSLTWKSVWAAKGLLQRGCAGGLEREIEYLFGIIDGFQERIQTNGATETTMKESS</sequence>
<dbReference type="SUPFAM" id="SSF56672">
    <property type="entry name" value="DNA/RNA polymerases"/>
    <property type="match status" value="1"/>
</dbReference>
<dbReference type="InterPro" id="IPR000477">
    <property type="entry name" value="RT_dom"/>
</dbReference>
<dbReference type="CDD" id="cd01650">
    <property type="entry name" value="RT_nLTR_like"/>
    <property type="match status" value="1"/>
</dbReference>
<dbReference type="GO" id="GO:0003964">
    <property type="term" value="F:RNA-directed DNA polymerase activity"/>
    <property type="evidence" value="ECO:0007669"/>
    <property type="project" value="UniProtKB-KW"/>
</dbReference>
<evidence type="ECO:0000313" key="2">
    <source>
        <dbReference type="EMBL" id="KAA3489556.1"/>
    </source>
</evidence>
<keyword evidence="2" id="KW-0808">Transferase</keyword>
<dbReference type="EMBL" id="SMMG02000001">
    <property type="protein sequence ID" value="KAA3489556.1"/>
    <property type="molecule type" value="Genomic_DNA"/>
</dbReference>
<dbReference type="AlphaFoldDB" id="A0A5B6X7N6"/>
<dbReference type="PANTHER" id="PTHR33116">
    <property type="entry name" value="REVERSE TRANSCRIPTASE ZINC-BINDING DOMAIN-CONTAINING PROTEIN-RELATED-RELATED"/>
    <property type="match status" value="1"/>
</dbReference>
<dbReference type="OrthoDB" id="1421278at2759"/>
<evidence type="ECO:0000259" key="1">
    <source>
        <dbReference type="PROSITE" id="PS50878"/>
    </source>
</evidence>
<dbReference type="InterPro" id="IPR043502">
    <property type="entry name" value="DNA/RNA_pol_sf"/>
</dbReference>
<dbReference type="Proteomes" id="UP000325315">
    <property type="component" value="Unassembled WGS sequence"/>
</dbReference>
<proteinExistence type="predicted"/>
<keyword evidence="3" id="KW-1185">Reference proteome</keyword>
<name>A0A5B6X7N6_9ROSI</name>
<evidence type="ECO:0000313" key="3">
    <source>
        <dbReference type="Proteomes" id="UP000325315"/>
    </source>
</evidence>
<reference evidence="3" key="1">
    <citation type="journal article" date="2019" name="Plant Biotechnol. J.">
        <title>Genome sequencing of the Australian wild diploid species Gossypium australe highlights disease resistance and delayed gland morphogenesis.</title>
        <authorList>
            <person name="Cai Y."/>
            <person name="Cai X."/>
            <person name="Wang Q."/>
            <person name="Wang P."/>
            <person name="Zhang Y."/>
            <person name="Cai C."/>
            <person name="Xu Y."/>
            <person name="Wang K."/>
            <person name="Zhou Z."/>
            <person name="Wang C."/>
            <person name="Geng S."/>
            <person name="Li B."/>
            <person name="Dong Q."/>
            <person name="Hou Y."/>
            <person name="Wang H."/>
            <person name="Ai P."/>
            <person name="Liu Z."/>
            <person name="Yi F."/>
            <person name="Sun M."/>
            <person name="An G."/>
            <person name="Cheng J."/>
            <person name="Zhang Y."/>
            <person name="Shi Q."/>
            <person name="Xie Y."/>
            <person name="Shi X."/>
            <person name="Chang Y."/>
            <person name="Huang F."/>
            <person name="Chen Y."/>
            <person name="Hong S."/>
            <person name="Mi L."/>
            <person name="Sun Q."/>
            <person name="Zhang L."/>
            <person name="Zhou B."/>
            <person name="Peng R."/>
            <person name="Zhang X."/>
            <person name="Liu F."/>
        </authorList>
    </citation>
    <scope>NUCLEOTIDE SEQUENCE [LARGE SCALE GENOMIC DNA]</scope>
    <source>
        <strain evidence="3">cv. PA1801</strain>
    </source>
</reference>
<keyword evidence="2" id="KW-0695">RNA-directed DNA polymerase</keyword>